<dbReference type="AlphaFoldDB" id="A0A926DWA3"/>
<dbReference type="EMBL" id="JACRSQ010000033">
    <property type="protein sequence ID" value="MBC8544839.1"/>
    <property type="molecule type" value="Genomic_DNA"/>
</dbReference>
<dbReference type="GO" id="GO:0008671">
    <property type="term" value="F:2-dehydro-3-deoxygalactonokinase activity"/>
    <property type="evidence" value="ECO:0007669"/>
    <property type="project" value="InterPro"/>
</dbReference>
<proteinExistence type="predicted"/>
<dbReference type="Pfam" id="PF05035">
    <property type="entry name" value="DGOK"/>
    <property type="match status" value="1"/>
</dbReference>
<dbReference type="InterPro" id="IPR043129">
    <property type="entry name" value="ATPase_NBD"/>
</dbReference>
<dbReference type="InterPro" id="IPR042257">
    <property type="entry name" value="DGOK_C"/>
</dbReference>
<sequence>MSNYLAIDGGTTNTRISLVKDGKIIGRVVKEIGARKSIEGNMLLKSVIKEGISQLLLDNHIQNGEIDRILASGMITSEYGLMEIPHIIAPAGISEFHSAMVELVFPDISEIPFVLGPGVRMDGRCFDTVDVMRGEETELFGLMDALEPEKAYILPGSHSKCIFADVNGRISYFFTSLTGEMFFALMKDTILKSAVACENQVDVDYLIKGYDFCEQWGLNRSLFKARILKNVFQCGPLEIYSFFSGAVLHDEVKSLLNLDVKEYVVAGKSQLRNPMEILLKRCSDREVTVLPDKLSDIAATVGIIRIYEYGDETI</sequence>
<dbReference type="InterPro" id="IPR007729">
    <property type="entry name" value="DGOK"/>
</dbReference>
<accession>A0A926DWA3</accession>
<name>A0A926DWA3_9FIRM</name>
<dbReference type="Proteomes" id="UP000657006">
    <property type="component" value="Unassembled WGS sequence"/>
</dbReference>
<gene>
    <name evidence="1" type="ORF">H8730_14920</name>
</gene>
<dbReference type="SUPFAM" id="SSF53067">
    <property type="entry name" value="Actin-like ATPase domain"/>
    <property type="match status" value="1"/>
</dbReference>
<organism evidence="1 2">
    <name type="scientific">Bianquea renquensis</name>
    <dbReference type="NCBI Taxonomy" id="2763661"/>
    <lineage>
        <taxon>Bacteria</taxon>
        <taxon>Bacillati</taxon>
        <taxon>Bacillota</taxon>
        <taxon>Clostridia</taxon>
        <taxon>Eubacteriales</taxon>
        <taxon>Bianqueaceae</taxon>
        <taxon>Bianquea</taxon>
    </lineage>
</organism>
<evidence type="ECO:0000313" key="2">
    <source>
        <dbReference type="Proteomes" id="UP000657006"/>
    </source>
</evidence>
<evidence type="ECO:0000313" key="1">
    <source>
        <dbReference type="EMBL" id="MBC8544839.1"/>
    </source>
</evidence>
<protein>
    <submittedName>
        <fullName evidence="1">2-dehydro-3-deoxygalactonokinase</fullName>
    </submittedName>
</protein>
<dbReference type="Gene3D" id="3.30.420.310">
    <property type="entry name" value="2-keto-3-deoxy-galactonokinase, C-terminal domain"/>
    <property type="match status" value="1"/>
</dbReference>
<dbReference type="CDD" id="cd24012">
    <property type="entry name" value="ASKHA_NBD_KDGal-kinase"/>
    <property type="match status" value="1"/>
</dbReference>
<dbReference type="RefSeq" id="WP_177719901.1">
    <property type="nucleotide sequence ID" value="NZ_JACRSQ010000033.1"/>
</dbReference>
<dbReference type="Gene3D" id="3.30.420.300">
    <property type="entry name" value="2-keto-3-deoxy-galactonokinase, substrate binding domain"/>
    <property type="match status" value="1"/>
</dbReference>
<dbReference type="InterPro" id="IPR042258">
    <property type="entry name" value="DGOK_N"/>
</dbReference>
<reference evidence="1" key="1">
    <citation type="submission" date="2020-08" db="EMBL/GenBank/DDBJ databases">
        <title>Genome public.</title>
        <authorList>
            <person name="Liu C."/>
            <person name="Sun Q."/>
        </authorList>
    </citation>
    <scope>NUCLEOTIDE SEQUENCE</scope>
    <source>
        <strain evidence="1">NSJ-32</strain>
    </source>
</reference>
<keyword evidence="2" id="KW-1185">Reference proteome</keyword>
<dbReference type="GO" id="GO:0034194">
    <property type="term" value="P:D-galactonate catabolic process"/>
    <property type="evidence" value="ECO:0007669"/>
    <property type="project" value="InterPro"/>
</dbReference>
<comment type="caution">
    <text evidence="1">The sequence shown here is derived from an EMBL/GenBank/DDBJ whole genome shotgun (WGS) entry which is preliminary data.</text>
</comment>